<organism evidence="2 3">
    <name type="scientific">Nepenthes gracilis</name>
    <name type="common">Slender pitcher plant</name>
    <dbReference type="NCBI Taxonomy" id="150966"/>
    <lineage>
        <taxon>Eukaryota</taxon>
        <taxon>Viridiplantae</taxon>
        <taxon>Streptophyta</taxon>
        <taxon>Embryophyta</taxon>
        <taxon>Tracheophyta</taxon>
        <taxon>Spermatophyta</taxon>
        <taxon>Magnoliopsida</taxon>
        <taxon>eudicotyledons</taxon>
        <taxon>Gunneridae</taxon>
        <taxon>Pentapetalae</taxon>
        <taxon>Caryophyllales</taxon>
        <taxon>Nepenthaceae</taxon>
        <taxon>Nepenthes</taxon>
    </lineage>
</organism>
<protein>
    <submittedName>
        <fullName evidence="2">Uncharacterized protein</fullName>
    </submittedName>
</protein>
<proteinExistence type="predicted"/>
<keyword evidence="3" id="KW-1185">Reference proteome</keyword>
<evidence type="ECO:0000313" key="3">
    <source>
        <dbReference type="Proteomes" id="UP001279734"/>
    </source>
</evidence>
<name>A0AAD3SLY3_NEPGR</name>
<feature type="compositionally biased region" description="Low complexity" evidence="1">
    <location>
        <begin position="61"/>
        <end position="74"/>
    </location>
</feature>
<sequence>MLPALLQTGEQTLSGQSFEYITSPTDPMISPISKGLLERSRKTGVQLPSLQILSKLPQRGPPTSSAPSSPLTLI</sequence>
<dbReference type="Proteomes" id="UP001279734">
    <property type="component" value="Unassembled WGS sequence"/>
</dbReference>
<reference evidence="2" key="1">
    <citation type="submission" date="2023-05" db="EMBL/GenBank/DDBJ databases">
        <title>Nepenthes gracilis genome sequencing.</title>
        <authorList>
            <person name="Fukushima K."/>
        </authorList>
    </citation>
    <scope>NUCLEOTIDE SEQUENCE</scope>
    <source>
        <strain evidence="2">SING2019-196</strain>
    </source>
</reference>
<comment type="caution">
    <text evidence="2">The sequence shown here is derived from an EMBL/GenBank/DDBJ whole genome shotgun (WGS) entry which is preliminary data.</text>
</comment>
<accession>A0AAD3SLY3</accession>
<evidence type="ECO:0000256" key="1">
    <source>
        <dbReference type="SAM" id="MobiDB-lite"/>
    </source>
</evidence>
<gene>
    <name evidence="2" type="ORF">Nepgr_016004</name>
</gene>
<evidence type="ECO:0000313" key="2">
    <source>
        <dbReference type="EMBL" id="GMH14163.1"/>
    </source>
</evidence>
<dbReference type="EMBL" id="BSYO01000013">
    <property type="protein sequence ID" value="GMH14163.1"/>
    <property type="molecule type" value="Genomic_DNA"/>
</dbReference>
<feature type="region of interest" description="Disordered" evidence="1">
    <location>
        <begin position="50"/>
        <end position="74"/>
    </location>
</feature>
<dbReference type="AlphaFoldDB" id="A0AAD3SLY3"/>